<keyword evidence="3" id="KW-0808">Transferase</keyword>
<keyword evidence="3" id="KW-0489">Methyltransferase</keyword>
<reference evidence="2" key="2">
    <citation type="submission" date="2024-04" db="EMBL/GenBank/DDBJ databases">
        <authorList>
            <person name="Chen Y."/>
            <person name="Shah S."/>
            <person name="Dougan E. K."/>
            <person name="Thang M."/>
            <person name="Chan C."/>
        </authorList>
    </citation>
    <scope>NUCLEOTIDE SEQUENCE [LARGE SCALE GENOMIC DNA]</scope>
</reference>
<protein>
    <submittedName>
        <fullName evidence="3">Methyltransferase-like protein 5</fullName>
    </submittedName>
</protein>
<name>A0A9P1CYI5_9DINO</name>
<dbReference type="GO" id="GO:0032259">
    <property type="term" value="P:methylation"/>
    <property type="evidence" value="ECO:0007669"/>
    <property type="project" value="UniProtKB-KW"/>
</dbReference>
<reference evidence="1" key="1">
    <citation type="submission" date="2022-10" db="EMBL/GenBank/DDBJ databases">
        <authorList>
            <person name="Chen Y."/>
            <person name="Dougan E. K."/>
            <person name="Chan C."/>
            <person name="Rhodes N."/>
            <person name="Thang M."/>
        </authorList>
    </citation>
    <scope>NUCLEOTIDE SEQUENCE</scope>
</reference>
<evidence type="ECO:0000313" key="4">
    <source>
        <dbReference type="Proteomes" id="UP001152797"/>
    </source>
</evidence>
<dbReference type="AlphaFoldDB" id="A0A9P1CYI5"/>
<accession>A0A9P1CYI5</accession>
<dbReference type="EMBL" id="CAMXCT020002872">
    <property type="protein sequence ID" value="CAL1154372.1"/>
    <property type="molecule type" value="Genomic_DNA"/>
</dbReference>
<evidence type="ECO:0000313" key="3">
    <source>
        <dbReference type="EMBL" id="CAL4788309.1"/>
    </source>
</evidence>
<gene>
    <name evidence="1" type="ORF">C1SCF055_LOCUS27075</name>
</gene>
<keyword evidence="4" id="KW-1185">Reference proteome</keyword>
<dbReference type="EMBL" id="CAMXCT010002872">
    <property type="protein sequence ID" value="CAI4000997.1"/>
    <property type="molecule type" value="Genomic_DNA"/>
</dbReference>
<dbReference type="OrthoDB" id="423955at2759"/>
<organism evidence="1">
    <name type="scientific">Cladocopium goreaui</name>
    <dbReference type="NCBI Taxonomy" id="2562237"/>
    <lineage>
        <taxon>Eukaryota</taxon>
        <taxon>Sar</taxon>
        <taxon>Alveolata</taxon>
        <taxon>Dinophyceae</taxon>
        <taxon>Suessiales</taxon>
        <taxon>Symbiodiniaceae</taxon>
        <taxon>Cladocopium</taxon>
    </lineage>
</organism>
<dbReference type="Proteomes" id="UP001152797">
    <property type="component" value="Unassembled WGS sequence"/>
</dbReference>
<evidence type="ECO:0000313" key="2">
    <source>
        <dbReference type="EMBL" id="CAL1154372.1"/>
    </source>
</evidence>
<sequence length="698" mass="76985">MASGTKFSFFVLKCVLACKGPREEASTALFPLPLPLGDVWSSALRRLSGTRRAKIAVRRSLFLAVAALNFLHFKEPFSQIKFLQRLEELHKTLPSFGLEISSVYSKEKVVQRVVMNNEKDELRPYRSLDASRLKLANQFSVVAPPELLPDFSSVDRAEVIELCRVWDARGLLKVLPRSYGPPHLWMFSKVFNNFKNPTSDRQIGDRRGQNFCEGHIEGGPSRSLHMASTLLQLGATRFSEALVGSIADRKYFYHQFWTTDERCATNALYPPLSLSEIAGTHAAVAYANNFLYNKQRRKKGFDRILEGDFLGGDRRGLLFEAQEDICYCFAALFQGDHLGVEFATDAHSRLLQESGLLSEGCRLQSDAPLNWDGCASGLVIDDFFVISREAVSAEEDYKRSRSMQHFSIAKEVYAKEGLLGSDDKDVQAASVFKVCGGEIVSHAAAVRSGVVALGSPYEKRVALAALSCRAAAWRFTSDSDALHSCLTGSRVSMLMLRPLSRAAAQEFQLLASLALVCTSNLAVPFSDELFATDASKEKGGICKAVVSEELSKVLWRSADKKKPPVPLLSHSQAILSQYEEMHEELSATTAQFEDAALLEVPCDRPIGMRFEFIEICGGAAGVTKELIREGISCGPVLDLSDNLTFQSTGSYNGLFSCLRKIGLKHSLSPLLALLSAQQLTRVFGATRSLEVLTSRIGR</sequence>
<comment type="caution">
    <text evidence="1">The sequence shown here is derived from an EMBL/GenBank/DDBJ whole genome shotgun (WGS) entry which is preliminary data.</text>
</comment>
<proteinExistence type="predicted"/>
<dbReference type="GO" id="GO:0008168">
    <property type="term" value="F:methyltransferase activity"/>
    <property type="evidence" value="ECO:0007669"/>
    <property type="project" value="UniProtKB-KW"/>
</dbReference>
<dbReference type="EMBL" id="CAMXCT030002872">
    <property type="protein sequence ID" value="CAL4788309.1"/>
    <property type="molecule type" value="Genomic_DNA"/>
</dbReference>
<evidence type="ECO:0000313" key="1">
    <source>
        <dbReference type="EMBL" id="CAI4000997.1"/>
    </source>
</evidence>